<evidence type="ECO:0000313" key="2">
    <source>
        <dbReference type="EMBL" id="SUS03989.1"/>
    </source>
</evidence>
<feature type="region of interest" description="Disordered" evidence="1">
    <location>
        <begin position="1"/>
        <end position="20"/>
    </location>
</feature>
<reference evidence="2" key="1">
    <citation type="submission" date="2018-07" db="EMBL/GenBank/DDBJ databases">
        <authorList>
            <person name="Quirk P.G."/>
            <person name="Krulwich T.A."/>
        </authorList>
    </citation>
    <scope>NUCLEOTIDE SEQUENCE</scope>
</reference>
<proteinExistence type="predicted"/>
<name>A0A380TAH8_9ZZZZ</name>
<gene>
    <name evidence="2" type="ORF">DF3PB_1170007</name>
</gene>
<organism evidence="2">
    <name type="scientific">metagenome</name>
    <dbReference type="NCBI Taxonomy" id="256318"/>
    <lineage>
        <taxon>unclassified sequences</taxon>
        <taxon>metagenomes</taxon>
    </lineage>
</organism>
<dbReference type="AlphaFoldDB" id="A0A380TAH8"/>
<evidence type="ECO:0000256" key="1">
    <source>
        <dbReference type="SAM" id="MobiDB-lite"/>
    </source>
</evidence>
<dbReference type="EMBL" id="UIDG01000021">
    <property type="protein sequence ID" value="SUS03989.1"/>
    <property type="molecule type" value="Genomic_DNA"/>
</dbReference>
<accession>A0A380TAH8</accession>
<sequence length="68" mass="7595">MSGMAAAAAERRRATKRGVVAAKGRPDCRLLAQSTVPVGERFCRRHQELAQQSRVKIAPDDHRLDFLH</sequence>
<protein>
    <submittedName>
        <fullName evidence="2">Uncharacterized protein</fullName>
    </submittedName>
</protein>